<feature type="compositionally biased region" description="Basic and acidic residues" evidence="6">
    <location>
        <begin position="32"/>
        <end position="47"/>
    </location>
</feature>
<dbReference type="Gene3D" id="1.20.58.190">
    <property type="entry name" value="Translin, domain 1"/>
    <property type="match status" value="1"/>
</dbReference>
<evidence type="ECO:0000256" key="1">
    <source>
        <dbReference type="ARBA" id="ARBA00004123"/>
    </source>
</evidence>
<evidence type="ECO:0000256" key="5">
    <source>
        <dbReference type="ARBA" id="ARBA00023242"/>
    </source>
</evidence>
<evidence type="ECO:0000256" key="4">
    <source>
        <dbReference type="ARBA" id="ARBA00022490"/>
    </source>
</evidence>
<sequence>MKREAEEENQDTTTTTATAAPTVAAASSEATADDKPKQPFKYQRKDNNNNNNNRTEGYNNRRDNNIKKEVVVDTSKDTEIVSLFRGFSKSLDEVNDRRERIVKVSRDVTIHSKRLISLLHRSCWEDRSTIMKQAYEDLDKIHVMIGNIINELEGQEYWIYQRNFTMGIQEYIESITYLYFLEDHQDDGLITLKEINHRISTTLKRENLGNFIISNEDYYLGVSDLTGELMRLCTNYISKQCYSECFKIHQFVTTIQTGFKYFHLSPSLESKLNVTMQNLEKIEKICCSIRIRKAEFPNQDISFGSSESSDNNAMEQ</sequence>
<evidence type="ECO:0000256" key="3">
    <source>
        <dbReference type="ARBA" id="ARBA00005902"/>
    </source>
</evidence>
<dbReference type="KEGG" id="dfa:DFA_00874"/>
<dbReference type="RefSeq" id="XP_004358855.1">
    <property type="nucleotide sequence ID" value="XM_004358798.1"/>
</dbReference>
<reference evidence="8" key="1">
    <citation type="journal article" date="2011" name="Genome Res.">
        <title>Phylogeny-wide analysis of social amoeba genomes highlights ancient origins for complex intercellular communication.</title>
        <authorList>
            <person name="Heidel A.J."/>
            <person name="Lawal H.M."/>
            <person name="Felder M."/>
            <person name="Schilde C."/>
            <person name="Helps N.R."/>
            <person name="Tunggal B."/>
            <person name="Rivero F."/>
            <person name="John U."/>
            <person name="Schleicher M."/>
            <person name="Eichinger L."/>
            <person name="Platzer M."/>
            <person name="Noegel A.A."/>
            <person name="Schaap P."/>
            <person name="Gloeckner G."/>
        </authorList>
    </citation>
    <scope>NUCLEOTIDE SEQUENCE [LARGE SCALE GENOMIC DNA]</scope>
    <source>
        <strain evidence="8">SH3</strain>
    </source>
</reference>
<dbReference type="SUPFAM" id="SSF74784">
    <property type="entry name" value="Translin"/>
    <property type="match status" value="1"/>
</dbReference>
<dbReference type="InterPro" id="IPR016069">
    <property type="entry name" value="Translin_C"/>
</dbReference>
<keyword evidence="4" id="KW-0963">Cytoplasm</keyword>
<feature type="region of interest" description="Disordered" evidence="6">
    <location>
        <begin position="1"/>
        <end position="67"/>
    </location>
</feature>
<dbReference type="PANTHER" id="PTHR10741">
    <property type="entry name" value="TRANSLIN AND TRANSLIN ASSOCIATED PROTEIN X"/>
    <property type="match status" value="1"/>
</dbReference>
<accession>F4PUD3</accession>
<dbReference type="STRING" id="1054147.F4PUD3"/>
<keyword evidence="8" id="KW-1185">Reference proteome</keyword>
<evidence type="ECO:0000313" key="8">
    <source>
        <dbReference type="Proteomes" id="UP000007797"/>
    </source>
</evidence>
<name>F4PUD3_CACFS</name>
<comment type="similarity">
    <text evidence="3">Belongs to the translin family.</text>
</comment>
<keyword evidence="5" id="KW-0539">Nucleus</keyword>
<dbReference type="GeneID" id="14873053"/>
<evidence type="ECO:0000256" key="6">
    <source>
        <dbReference type="SAM" id="MobiDB-lite"/>
    </source>
</evidence>
<protein>
    <recommendedName>
        <fullName evidence="9">Translin family protein</fullName>
    </recommendedName>
</protein>
<dbReference type="Pfam" id="PF01997">
    <property type="entry name" value="Translin"/>
    <property type="match status" value="1"/>
</dbReference>
<evidence type="ECO:0000313" key="7">
    <source>
        <dbReference type="EMBL" id="EGG21005.1"/>
    </source>
</evidence>
<dbReference type="InterPro" id="IPR002848">
    <property type="entry name" value="Translin_fam"/>
</dbReference>
<dbReference type="InterPro" id="IPR016068">
    <property type="entry name" value="Translin_N"/>
</dbReference>
<dbReference type="GO" id="GO:0005737">
    <property type="term" value="C:cytoplasm"/>
    <property type="evidence" value="ECO:0007669"/>
    <property type="project" value="UniProtKB-SubCell"/>
</dbReference>
<dbReference type="GO" id="GO:0043565">
    <property type="term" value="F:sequence-specific DNA binding"/>
    <property type="evidence" value="ECO:0007669"/>
    <property type="project" value="InterPro"/>
</dbReference>
<organism evidence="7 8">
    <name type="scientific">Cavenderia fasciculata</name>
    <name type="common">Slime mold</name>
    <name type="synonym">Dictyostelium fasciculatum</name>
    <dbReference type="NCBI Taxonomy" id="261658"/>
    <lineage>
        <taxon>Eukaryota</taxon>
        <taxon>Amoebozoa</taxon>
        <taxon>Evosea</taxon>
        <taxon>Eumycetozoa</taxon>
        <taxon>Dictyostelia</taxon>
        <taxon>Acytosteliales</taxon>
        <taxon>Cavenderiaceae</taxon>
        <taxon>Cavenderia</taxon>
    </lineage>
</organism>
<dbReference type="OMA" id="DTCMETC"/>
<dbReference type="EMBL" id="GL883010">
    <property type="protein sequence ID" value="EGG21005.1"/>
    <property type="molecule type" value="Genomic_DNA"/>
</dbReference>
<dbReference type="OrthoDB" id="31005at2759"/>
<dbReference type="InterPro" id="IPR036081">
    <property type="entry name" value="Translin_sf"/>
</dbReference>
<dbReference type="CDD" id="cd14820">
    <property type="entry name" value="TRAX"/>
    <property type="match status" value="1"/>
</dbReference>
<evidence type="ECO:0000256" key="2">
    <source>
        <dbReference type="ARBA" id="ARBA00004496"/>
    </source>
</evidence>
<dbReference type="Gene3D" id="1.20.58.200">
    <property type="entry name" value="Translin, domain 2"/>
    <property type="match status" value="1"/>
</dbReference>
<proteinExistence type="inferred from homology"/>
<evidence type="ECO:0008006" key="9">
    <source>
        <dbReference type="Google" id="ProtNLM"/>
    </source>
</evidence>
<dbReference type="AlphaFoldDB" id="F4PUD3"/>
<comment type="subcellular location">
    <subcellularLocation>
        <location evidence="2">Cytoplasm</location>
    </subcellularLocation>
    <subcellularLocation>
        <location evidence="1">Nucleus</location>
    </subcellularLocation>
</comment>
<gene>
    <name evidence="7" type="ORF">DFA_00874</name>
</gene>
<feature type="compositionally biased region" description="Acidic residues" evidence="6">
    <location>
        <begin position="1"/>
        <end position="10"/>
    </location>
</feature>
<dbReference type="Proteomes" id="UP000007797">
    <property type="component" value="Unassembled WGS sequence"/>
</dbReference>
<feature type="compositionally biased region" description="Low complexity" evidence="6">
    <location>
        <begin position="12"/>
        <end position="30"/>
    </location>
</feature>
<dbReference type="GO" id="GO:0005634">
    <property type="term" value="C:nucleus"/>
    <property type="evidence" value="ECO:0007669"/>
    <property type="project" value="UniProtKB-SubCell"/>
</dbReference>